<reference evidence="1 2" key="1">
    <citation type="submission" date="2021-08" db="EMBL/GenBank/DDBJ databases">
        <title>FDA dAtabase for Regulatory Grade micrObial Sequences (FDA-ARGOS): Supporting development and validation of Infectious Disease Dx tests.</title>
        <authorList>
            <person name="Sproer C."/>
            <person name="Gronow S."/>
            <person name="Severitt S."/>
            <person name="Schroder I."/>
            <person name="Tallon L."/>
            <person name="Sadzewicz L."/>
            <person name="Zhao X."/>
            <person name="Boylan J."/>
            <person name="Ott S."/>
            <person name="Bowen H."/>
            <person name="Vavikolanu K."/>
            <person name="Hazen T."/>
            <person name="Aluvathingal J."/>
            <person name="Nadendla S."/>
            <person name="Lowell S."/>
            <person name="Myers T."/>
            <person name="Yan Y."/>
            <person name="Sichtig H."/>
        </authorList>
    </citation>
    <scope>NUCLEOTIDE SEQUENCE [LARGE SCALE GENOMIC DNA]</scope>
    <source>
        <strain evidence="1 2">FDAARGOS_1460</strain>
    </source>
</reference>
<gene>
    <name evidence="1" type="ORF">K8P03_05030</name>
</gene>
<comment type="caution">
    <text evidence="1">The sequence shown here is derived from an EMBL/GenBank/DDBJ whole genome shotgun (WGS) entry which is preliminary data.</text>
</comment>
<evidence type="ECO:0000313" key="2">
    <source>
        <dbReference type="Proteomes" id="UP000734271"/>
    </source>
</evidence>
<organism evidence="1 2">
    <name type="scientific">Anaerococcus murdochii</name>
    <dbReference type="NCBI Taxonomy" id="411577"/>
    <lineage>
        <taxon>Bacteria</taxon>
        <taxon>Bacillati</taxon>
        <taxon>Bacillota</taxon>
        <taxon>Tissierellia</taxon>
        <taxon>Tissierellales</taxon>
        <taxon>Peptoniphilaceae</taxon>
        <taxon>Anaerococcus</taxon>
    </lineage>
</organism>
<proteinExistence type="predicted"/>
<protein>
    <submittedName>
        <fullName evidence="1">Uncharacterized protein</fullName>
    </submittedName>
</protein>
<dbReference type="RefSeq" id="WP_223418955.1">
    <property type="nucleotide sequence ID" value="NZ_JAIPME010000002.1"/>
</dbReference>
<keyword evidence="2" id="KW-1185">Reference proteome</keyword>
<evidence type="ECO:0000313" key="1">
    <source>
        <dbReference type="EMBL" id="MBZ2386661.1"/>
    </source>
</evidence>
<dbReference type="EMBL" id="JAIPME010000002">
    <property type="protein sequence ID" value="MBZ2386661.1"/>
    <property type="molecule type" value="Genomic_DNA"/>
</dbReference>
<accession>A0ABS7SYS7</accession>
<dbReference type="Proteomes" id="UP000734271">
    <property type="component" value="Unassembled WGS sequence"/>
</dbReference>
<sequence>MRIDELKRIAEENGYEFHDEHGLITISRISLDYENIVKISKGRLNCLWIHNTRCDDKDLNVIKAAIDFAETPPEDREEEQKFWIQHRFMVSKNLLPVNLVWNKLKDVYRSINLKVDNHIYQAQFTFKEYEEIKKKLNTDLKDFELVEVVDE</sequence>
<name>A0ABS7SYS7_9FIRM</name>